<dbReference type="Proteomes" id="UP000017184">
    <property type="component" value="Chromosome"/>
</dbReference>
<gene>
    <name evidence="2 6" type="primary">murE</name>
    <name evidence="6" type="ORF">Cenrod_0892</name>
</gene>
<accession>U5N6T4</accession>
<dbReference type="GO" id="GO:0051301">
    <property type="term" value="P:cell division"/>
    <property type="evidence" value="ECO:0007669"/>
    <property type="project" value="UniProtKB-KW"/>
</dbReference>
<dbReference type="EC" id="6.3.2.13" evidence="2"/>
<comment type="function">
    <text evidence="2">Catalyzes the addition of meso-diaminopimelic acid to the nucleotide precursor UDP-N-acetylmuramoyl-L-alanyl-D-glutamate (UMAG) in the biosynthesis of bacterial cell-wall peptidoglycan.</text>
</comment>
<dbReference type="GO" id="GO:0009252">
    <property type="term" value="P:peptidoglycan biosynthetic process"/>
    <property type="evidence" value="ECO:0007669"/>
    <property type="project" value="UniProtKB-UniRule"/>
</dbReference>
<dbReference type="OrthoDB" id="9800958at2"/>
<evidence type="ECO:0000313" key="6">
    <source>
        <dbReference type="EMBL" id="AGX86995.1"/>
    </source>
</evidence>
<evidence type="ECO:0000256" key="2">
    <source>
        <dbReference type="HAMAP-Rule" id="MF_00208"/>
    </source>
</evidence>
<keyword evidence="2" id="KW-0547">Nucleotide-binding</keyword>
<evidence type="ECO:0000313" key="7">
    <source>
        <dbReference type="Proteomes" id="UP000017184"/>
    </source>
</evidence>
<dbReference type="GO" id="GO:0000287">
    <property type="term" value="F:magnesium ion binding"/>
    <property type="evidence" value="ECO:0007669"/>
    <property type="project" value="UniProtKB-UniRule"/>
</dbReference>
<comment type="pathway">
    <text evidence="2 3">Cell wall biogenesis; peptidoglycan biosynthesis.</text>
</comment>
<dbReference type="GO" id="GO:0008765">
    <property type="term" value="F:UDP-N-acetylmuramoylalanyl-D-glutamate-2,6-diaminopimelate ligase activity"/>
    <property type="evidence" value="ECO:0007669"/>
    <property type="project" value="UniProtKB-UniRule"/>
</dbReference>
<dbReference type="GO" id="GO:0008360">
    <property type="term" value="P:regulation of cell shape"/>
    <property type="evidence" value="ECO:0007669"/>
    <property type="project" value="UniProtKB-KW"/>
</dbReference>
<dbReference type="eggNOG" id="COG0769">
    <property type="taxonomic scope" value="Bacteria"/>
</dbReference>
<dbReference type="AlphaFoldDB" id="U5N6T4"/>
<dbReference type="SUPFAM" id="SSF53623">
    <property type="entry name" value="MurD-like peptide ligases, catalytic domain"/>
    <property type="match status" value="1"/>
</dbReference>
<organism evidence="6 7">
    <name type="scientific">Candidatus Symbiobacter mobilis CR</name>
    <dbReference type="NCBI Taxonomy" id="946483"/>
    <lineage>
        <taxon>Bacteria</taxon>
        <taxon>Pseudomonadati</taxon>
        <taxon>Pseudomonadota</taxon>
        <taxon>Betaproteobacteria</taxon>
        <taxon>Burkholderiales</taxon>
        <taxon>Comamonadaceae</taxon>
    </lineage>
</organism>
<dbReference type="InterPro" id="IPR013221">
    <property type="entry name" value="Mur_ligase_cen"/>
</dbReference>
<dbReference type="HOGENOM" id="CLU_022291_3_2_4"/>
<dbReference type="InterPro" id="IPR004101">
    <property type="entry name" value="Mur_ligase_C"/>
</dbReference>
<dbReference type="InterPro" id="IPR036615">
    <property type="entry name" value="Mur_ligase_C_dom_sf"/>
</dbReference>
<sequence length="503" mass="53062">MDAVASTEEAVRWLRNRVRGTLRSDSRAVREGDGFLAWPGEHGDATAHVEDAFRRGAAGCLVDTQVALPAGVDDKRCAGYANLKADAGKIAAAFCDYPSTQVTVIAFTGTDGKTSSSVWLSRALSALRKVAPIPSAVIGTLGMGVYPDLVPTGYTTPDGVTLQEGLARFAQRGIRVCALEASSIGIEEHRLDGTLVHTAVFTNLSPEHLDYHGDIDTYFRVKSRLFSWPGLQAAVVHVDDTYGHELARQLGAREARGAIELWTTSLGAHSWARLCATDIVHSGRTLQCQVREGGRSVALSVGLIGEYNVANLLGVIGAMRSLGVPLDAAVESCSRLSPVPGRMQCVGGHGQPLIVVDYAHTPGALGKALQALRAIAAVRKGRLWCVFGCGGNRDASKRPLMGAVAASHADCVVVTSDNPRNEAPDAIISQILLGLGGVPDLVVEPDRGLAIAQAISRASVQDVVLLAGKGHENVQEVASQRIPFSDLDEAVAALRAFHAKEAV</sequence>
<dbReference type="HAMAP" id="MF_00208">
    <property type="entry name" value="MurE"/>
    <property type="match status" value="1"/>
</dbReference>
<dbReference type="PANTHER" id="PTHR23135">
    <property type="entry name" value="MUR LIGASE FAMILY MEMBER"/>
    <property type="match status" value="1"/>
</dbReference>
<keyword evidence="2 3" id="KW-0133">Cell shape</keyword>
<feature type="binding site" evidence="2">
    <location>
        <position position="472"/>
    </location>
    <ligand>
        <name>meso-2,6-diaminopimelate</name>
        <dbReference type="ChEBI" id="CHEBI:57791"/>
    </ligand>
</feature>
<dbReference type="InterPro" id="IPR005761">
    <property type="entry name" value="UDP-N-AcMur-Glu-dNH2Pim_ligase"/>
</dbReference>
<reference evidence="6 7" key="1">
    <citation type="journal article" date="2013" name="Genome Biol.">
        <title>Genomic analysis reveals key aspects of prokaryotic symbiosis in the phototrophic consortium "Chlorochromatium aggregatum".</title>
        <authorList>
            <person name="Liu Z."/>
            <person name="Muller J."/>
            <person name="Li T."/>
            <person name="Alvey R.M."/>
            <person name="Vogl K."/>
            <person name="Frigaard N.U."/>
            <person name="Rockwell N.C."/>
            <person name="Boyd E.S."/>
            <person name="Tomsho L.P."/>
            <person name="Schuster S.C."/>
            <person name="Henke P."/>
            <person name="Rohde M."/>
            <person name="Overmann J."/>
            <person name="Bryant D.A."/>
        </authorList>
    </citation>
    <scope>NUCLEOTIDE SEQUENCE [LARGE SCALE GENOMIC DNA]</scope>
    <source>
        <strain evidence="6">CR</strain>
    </source>
</reference>
<protein>
    <recommendedName>
        <fullName evidence="2">UDP-N-acetylmuramoyl-L-alanyl-D-glutamate--2,6-diaminopimelate ligase</fullName>
        <ecNumber evidence="2">6.3.2.13</ecNumber>
    </recommendedName>
    <alternativeName>
        <fullName evidence="2">Meso-A2pm-adding enzyme</fullName>
    </alternativeName>
    <alternativeName>
        <fullName evidence="2">Meso-diaminopimelate-adding enzyme</fullName>
    </alternativeName>
    <alternativeName>
        <fullName evidence="2">UDP-MurNAc-L-Ala-D-Glu:meso-diaminopimelate ligase</fullName>
    </alternativeName>
    <alternativeName>
        <fullName evidence="2">UDP-MurNAc-tripeptide synthetase</fullName>
    </alternativeName>
    <alternativeName>
        <fullName evidence="2">UDP-N-acetylmuramyl-tripeptide synthetase</fullName>
    </alternativeName>
</protein>
<keyword evidence="2 3" id="KW-0961">Cell wall biogenesis/degradation</keyword>
<dbReference type="GO" id="GO:0071555">
    <property type="term" value="P:cell wall organization"/>
    <property type="evidence" value="ECO:0007669"/>
    <property type="project" value="UniProtKB-KW"/>
</dbReference>
<name>U5N6T4_9BURK</name>
<feature type="modified residue" description="N6-carboxylysine" evidence="2">
    <location>
        <position position="222"/>
    </location>
</feature>
<evidence type="ECO:0000256" key="3">
    <source>
        <dbReference type="RuleBase" id="RU004135"/>
    </source>
</evidence>
<feature type="binding site" evidence="2">
    <location>
        <position position="182"/>
    </location>
    <ligand>
        <name>UDP-N-acetyl-alpha-D-muramoyl-L-alanyl-D-glutamate</name>
        <dbReference type="ChEBI" id="CHEBI:83900"/>
    </ligand>
</feature>
<dbReference type="Pfam" id="PF02875">
    <property type="entry name" value="Mur_ligase_C"/>
    <property type="match status" value="1"/>
</dbReference>
<dbReference type="GO" id="GO:0005524">
    <property type="term" value="F:ATP binding"/>
    <property type="evidence" value="ECO:0007669"/>
    <property type="project" value="UniProtKB-UniRule"/>
</dbReference>
<comment type="similarity">
    <text evidence="1 2">Belongs to the MurCDEF family. MurE subfamily.</text>
</comment>
<dbReference type="NCBIfam" id="TIGR01085">
    <property type="entry name" value="murE"/>
    <property type="match status" value="1"/>
</dbReference>
<feature type="binding site" evidence="2">
    <location>
        <begin position="109"/>
        <end position="115"/>
    </location>
    <ligand>
        <name>ATP</name>
        <dbReference type="ChEBI" id="CHEBI:30616"/>
    </ligand>
</feature>
<keyword evidence="2" id="KW-0460">Magnesium</keyword>
<keyword evidence="2" id="KW-0963">Cytoplasm</keyword>
<keyword evidence="2" id="KW-0067">ATP-binding</keyword>
<feature type="binding site" evidence="2">
    <location>
        <begin position="155"/>
        <end position="156"/>
    </location>
    <ligand>
        <name>UDP-N-acetyl-alpha-D-muramoyl-L-alanyl-D-glutamate</name>
        <dbReference type="ChEBI" id="CHEBI:83900"/>
    </ligand>
</feature>
<dbReference type="PANTHER" id="PTHR23135:SF4">
    <property type="entry name" value="UDP-N-ACETYLMURAMOYL-L-ALANYL-D-GLUTAMATE--2,6-DIAMINOPIMELATE LIGASE MURE HOMOLOG, CHLOROPLASTIC"/>
    <property type="match status" value="1"/>
</dbReference>
<dbReference type="PATRIC" id="fig|946483.4.peg.893"/>
<feature type="binding site" evidence="2">
    <location>
        <position position="26"/>
    </location>
    <ligand>
        <name>UDP-N-acetyl-alpha-D-muramoyl-L-alanyl-D-glutamate</name>
        <dbReference type="ChEBI" id="CHEBI:83900"/>
    </ligand>
</feature>
<comment type="catalytic activity">
    <reaction evidence="2">
        <text>UDP-N-acetyl-alpha-D-muramoyl-L-alanyl-D-glutamate + meso-2,6-diaminopimelate + ATP = UDP-N-acetyl-alpha-D-muramoyl-L-alanyl-gamma-D-glutamyl-meso-2,6-diaminopimelate + ADP + phosphate + H(+)</text>
        <dbReference type="Rhea" id="RHEA:23676"/>
        <dbReference type="ChEBI" id="CHEBI:15378"/>
        <dbReference type="ChEBI" id="CHEBI:30616"/>
        <dbReference type="ChEBI" id="CHEBI:43474"/>
        <dbReference type="ChEBI" id="CHEBI:57791"/>
        <dbReference type="ChEBI" id="CHEBI:83900"/>
        <dbReference type="ChEBI" id="CHEBI:83905"/>
        <dbReference type="ChEBI" id="CHEBI:456216"/>
        <dbReference type="EC" id="6.3.2.13"/>
    </reaction>
</comment>
<feature type="binding site" evidence="2">
    <location>
        <position position="393"/>
    </location>
    <ligand>
        <name>meso-2,6-diaminopimelate</name>
        <dbReference type="ChEBI" id="CHEBI:57791"/>
    </ligand>
</feature>
<feature type="short sequence motif" description="Meso-diaminopimelate recognition motif" evidence="2">
    <location>
        <begin position="417"/>
        <end position="420"/>
    </location>
</feature>
<dbReference type="KEGG" id="cbx:Cenrod_0892"/>
<keyword evidence="2 3" id="KW-0573">Peptidoglycan synthesis</keyword>
<feature type="binding site" evidence="2">
    <location>
        <position position="190"/>
    </location>
    <ligand>
        <name>UDP-N-acetyl-alpha-D-muramoyl-L-alanyl-D-glutamate</name>
        <dbReference type="ChEBI" id="CHEBI:83900"/>
    </ligand>
</feature>
<dbReference type="GO" id="GO:0005737">
    <property type="term" value="C:cytoplasm"/>
    <property type="evidence" value="ECO:0007669"/>
    <property type="project" value="UniProtKB-SubCell"/>
</dbReference>
<comment type="PTM">
    <text evidence="2">Carboxylation is probably crucial for Mg(2+) binding and, consequently, for the gamma-phosphate positioning of ATP.</text>
</comment>
<feature type="domain" description="Mur ligase C-terminal" evidence="4">
    <location>
        <begin position="341"/>
        <end position="470"/>
    </location>
</feature>
<keyword evidence="2 3" id="KW-0131">Cell cycle</keyword>
<dbReference type="RefSeq" id="WP_022771815.1">
    <property type="nucleotide sequence ID" value="NC_022576.1"/>
</dbReference>
<evidence type="ECO:0000259" key="5">
    <source>
        <dbReference type="Pfam" id="PF08245"/>
    </source>
</evidence>
<comment type="cofactor">
    <cofactor evidence="2">
        <name>Mg(2+)</name>
        <dbReference type="ChEBI" id="CHEBI:18420"/>
    </cofactor>
</comment>
<dbReference type="EMBL" id="CP004885">
    <property type="protein sequence ID" value="AGX86995.1"/>
    <property type="molecule type" value="Genomic_DNA"/>
</dbReference>
<dbReference type="SUPFAM" id="SSF63418">
    <property type="entry name" value="MurE/MurF N-terminal domain"/>
    <property type="match status" value="1"/>
</dbReference>
<dbReference type="Gene3D" id="3.90.190.20">
    <property type="entry name" value="Mur ligase, C-terminal domain"/>
    <property type="match status" value="1"/>
</dbReference>
<dbReference type="Pfam" id="PF08245">
    <property type="entry name" value="Mur_ligase_M"/>
    <property type="match status" value="1"/>
</dbReference>
<feature type="domain" description="Mur ligase central" evidence="5">
    <location>
        <begin position="108"/>
        <end position="318"/>
    </location>
</feature>
<proteinExistence type="inferred from homology"/>
<comment type="caution">
    <text evidence="2">Lacks conserved residue(s) required for the propagation of feature annotation.</text>
</comment>
<dbReference type="UniPathway" id="UPA00219"/>
<keyword evidence="7" id="KW-1185">Reference proteome</keyword>
<dbReference type="NCBIfam" id="NF001126">
    <property type="entry name" value="PRK00139.1-4"/>
    <property type="match status" value="1"/>
</dbReference>
<evidence type="ECO:0000256" key="1">
    <source>
        <dbReference type="ARBA" id="ARBA00005898"/>
    </source>
</evidence>
<feature type="binding site" evidence="2">
    <location>
        <position position="468"/>
    </location>
    <ligand>
        <name>meso-2,6-diaminopimelate</name>
        <dbReference type="ChEBI" id="CHEBI:57791"/>
    </ligand>
</feature>
<feature type="binding site" evidence="2">
    <location>
        <begin position="417"/>
        <end position="420"/>
    </location>
    <ligand>
        <name>meso-2,6-diaminopimelate</name>
        <dbReference type="ChEBI" id="CHEBI:57791"/>
    </ligand>
</feature>
<evidence type="ECO:0000259" key="4">
    <source>
        <dbReference type="Pfam" id="PF02875"/>
    </source>
</evidence>
<dbReference type="InterPro" id="IPR036565">
    <property type="entry name" value="Mur-like_cat_sf"/>
</dbReference>
<comment type="subcellular location">
    <subcellularLocation>
        <location evidence="2 3">Cytoplasm</location>
    </subcellularLocation>
</comment>
<dbReference type="InterPro" id="IPR035911">
    <property type="entry name" value="MurE/MurF_N"/>
</dbReference>
<dbReference type="Gene3D" id="3.40.1390.10">
    <property type="entry name" value="MurE/MurF, N-terminal domain"/>
    <property type="match status" value="1"/>
</dbReference>
<keyword evidence="2 6" id="KW-0436">Ligase</keyword>
<keyword evidence="2 3" id="KW-0132">Cell division</keyword>
<dbReference type="SUPFAM" id="SSF53244">
    <property type="entry name" value="MurD-like peptide ligases, peptide-binding domain"/>
    <property type="match status" value="1"/>
</dbReference>
<dbReference type="STRING" id="946483.Cenrod_0892"/>
<dbReference type="Gene3D" id="3.40.1190.10">
    <property type="entry name" value="Mur-like, catalytic domain"/>
    <property type="match status" value="1"/>
</dbReference>